<name>I1CV93_RHIO9</name>
<feature type="region of interest" description="Disordered" evidence="2">
    <location>
        <begin position="36"/>
        <end position="57"/>
    </location>
</feature>
<proteinExistence type="predicted"/>
<dbReference type="RefSeq" id="XP_067527769.1">
    <property type="nucleotide sequence ID" value="XM_067671828.1"/>
</dbReference>
<accession>I1CV93</accession>
<gene>
    <name evidence="3" type="ORF">RO3G_17244</name>
</gene>
<evidence type="ECO:0000256" key="2">
    <source>
        <dbReference type="SAM" id="MobiDB-lite"/>
    </source>
</evidence>
<protein>
    <submittedName>
        <fullName evidence="3">Uncharacterized protein</fullName>
    </submittedName>
</protein>
<evidence type="ECO:0000256" key="1">
    <source>
        <dbReference type="SAM" id="Coils"/>
    </source>
</evidence>
<organism evidence="3 4">
    <name type="scientific">Rhizopus delemar (strain RA 99-880 / ATCC MYA-4621 / FGSC 9543 / NRRL 43880)</name>
    <name type="common">Mucormycosis agent</name>
    <name type="synonym">Rhizopus arrhizus var. delemar</name>
    <dbReference type="NCBI Taxonomy" id="246409"/>
    <lineage>
        <taxon>Eukaryota</taxon>
        <taxon>Fungi</taxon>
        <taxon>Fungi incertae sedis</taxon>
        <taxon>Mucoromycota</taxon>
        <taxon>Mucoromycotina</taxon>
        <taxon>Mucoromycetes</taxon>
        <taxon>Mucorales</taxon>
        <taxon>Mucorineae</taxon>
        <taxon>Rhizopodaceae</taxon>
        <taxon>Rhizopus</taxon>
    </lineage>
</organism>
<reference evidence="3 4" key="1">
    <citation type="journal article" date="2009" name="PLoS Genet.">
        <title>Genomic analysis of the basal lineage fungus Rhizopus oryzae reveals a whole-genome duplication.</title>
        <authorList>
            <person name="Ma L.-J."/>
            <person name="Ibrahim A.S."/>
            <person name="Skory C."/>
            <person name="Grabherr M.G."/>
            <person name="Burger G."/>
            <person name="Butler M."/>
            <person name="Elias M."/>
            <person name="Idnurm A."/>
            <person name="Lang B.F."/>
            <person name="Sone T."/>
            <person name="Abe A."/>
            <person name="Calvo S.E."/>
            <person name="Corrochano L.M."/>
            <person name="Engels R."/>
            <person name="Fu J."/>
            <person name="Hansberg W."/>
            <person name="Kim J.-M."/>
            <person name="Kodira C.D."/>
            <person name="Koehrsen M.J."/>
            <person name="Liu B."/>
            <person name="Miranda-Saavedra D."/>
            <person name="O'Leary S."/>
            <person name="Ortiz-Castellanos L."/>
            <person name="Poulter R."/>
            <person name="Rodriguez-Romero J."/>
            <person name="Ruiz-Herrera J."/>
            <person name="Shen Y.-Q."/>
            <person name="Zeng Q."/>
            <person name="Galagan J."/>
            <person name="Birren B.W."/>
            <person name="Cuomo C.A."/>
            <person name="Wickes B.L."/>
        </authorList>
    </citation>
    <scope>NUCLEOTIDE SEQUENCE [LARGE SCALE GENOMIC DNA]</scope>
    <source>
        <strain evidence="4">RA 99-880 / ATCC MYA-4621 / FGSC 9543 / NRRL 43880</strain>
    </source>
</reference>
<evidence type="ECO:0000313" key="4">
    <source>
        <dbReference type="Proteomes" id="UP000009138"/>
    </source>
</evidence>
<dbReference type="EMBL" id="CH476758">
    <property type="protein sequence ID" value="EIE92373.1"/>
    <property type="molecule type" value="Genomic_DNA"/>
</dbReference>
<dbReference type="InParanoid" id="I1CV93"/>
<evidence type="ECO:0000313" key="3">
    <source>
        <dbReference type="EMBL" id="EIE92373.1"/>
    </source>
</evidence>
<dbReference type="Proteomes" id="UP000009138">
    <property type="component" value="Unassembled WGS sequence"/>
</dbReference>
<feature type="coiled-coil region" evidence="1">
    <location>
        <begin position="102"/>
        <end position="135"/>
    </location>
</feature>
<dbReference type="AlphaFoldDB" id="I1CV93"/>
<keyword evidence="4" id="KW-1185">Reference proteome</keyword>
<sequence length="175" mass="18060">MSRRVATPISVPSNAPKRARISMSIAGSSSTVVPASVPASVSASAPAPTSASAPVPASALAPAPASASVPVAGFSNFTTPRLESSVGAEAIQAASGFAPDIMAAQIQQLTQLLQQQQQQQQQRASEAEVDQAKKECSVSLEQIYQISNCNLIPIFYTDNVKDTMQEDSGPGICTT</sequence>
<keyword evidence="1" id="KW-0175">Coiled coil</keyword>
<dbReference type="VEuPathDB" id="FungiDB:RO3G_17244"/>
<dbReference type="GeneID" id="93624209"/>